<keyword evidence="2" id="KW-1185">Reference proteome</keyword>
<protein>
    <submittedName>
        <fullName evidence="1">Protein kish-like</fullName>
    </submittedName>
</protein>
<dbReference type="AlphaFoldDB" id="A0A834TLD4"/>
<proteinExistence type="predicted"/>
<dbReference type="OrthoDB" id="10034655at2759"/>
<evidence type="ECO:0000313" key="2">
    <source>
        <dbReference type="Proteomes" id="UP000634136"/>
    </source>
</evidence>
<gene>
    <name evidence="1" type="ORF">G2W53_021616</name>
</gene>
<accession>A0A834TLD4</accession>
<reference evidence="1" key="1">
    <citation type="submission" date="2020-09" db="EMBL/GenBank/DDBJ databases">
        <title>Genome-Enabled Discovery of Anthraquinone Biosynthesis in Senna tora.</title>
        <authorList>
            <person name="Kang S.-H."/>
            <person name="Pandey R.P."/>
            <person name="Lee C.-M."/>
            <person name="Sim J.-S."/>
            <person name="Jeong J.-T."/>
            <person name="Choi B.-S."/>
            <person name="Jung M."/>
            <person name="Ginzburg D."/>
            <person name="Zhao K."/>
            <person name="Won S.Y."/>
            <person name="Oh T.-J."/>
            <person name="Yu Y."/>
            <person name="Kim N.-H."/>
            <person name="Lee O.R."/>
            <person name="Lee T.-H."/>
            <person name="Bashyal P."/>
            <person name="Kim T.-S."/>
            <person name="Lee W.-H."/>
            <person name="Kawkins C."/>
            <person name="Kim C.-K."/>
            <person name="Kim J.S."/>
            <person name="Ahn B.O."/>
            <person name="Rhee S.Y."/>
            <person name="Sohng J.K."/>
        </authorList>
    </citation>
    <scope>NUCLEOTIDE SEQUENCE</scope>
    <source>
        <tissue evidence="1">Leaf</tissue>
    </source>
</reference>
<dbReference type="EMBL" id="JAAIUW010000007">
    <property type="protein sequence ID" value="KAF7823472.1"/>
    <property type="molecule type" value="Genomic_DNA"/>
</dbReference>
<organism evidence="1 2">
    <name type="scientific">Senna tora</name>
    <dbReference type="NCBI Taxonomy" id="362788"/>
    <lineage>
        <taxon>Eukaryota</taxon>
        <taxon>Viridiplantae</taxon>
        <taxon>Streptophyta</taxon>
        <taxon>Embryophyta</taxon>
        <taxon>Tracheophyta</taxon>
        <taxon>Spermatophyta</taxon>
        <taxon>Magnoliopsida</taxon>
        <taxon>eudicotyledons</taxon>
        <taxon>Gunneridae</taxon>
        <taxon>Pentapetalae</taxon>
        <taxon>rosids</taxon>
        <taxon>fabids</taxon>
        <taxon>Fabales</taxon>
        <taxon>Fabaceae</taxon>
        <taxon>Caesalpinioideae</taxon>
        <taxon>Cassia clade</taxon>
        <taxon>Senna</taxon>
    </lineage>
</organism>
<comment type="caution">
    <text evidence="1">The sequence shown here is derived from an EMBL/GenBank/DDBJ whole genome shotgun (WGS) entry which is preliminary data.</text>
</comment>
<name>A0A834TLD4_9FABA</name>
<dbReference type="Proteomes" id="UP000634136">
    <property type="component" value="Unassembled WGS sequence"/>
</dbReference>
<dbReference type="PANTHER" id="PTHR13229">
    <property type="entry name" value="PROTEIN KISH-A"/>
    <property type="match status" value="1"/>
</dbReference>
<sequence length="145" mass="16002">MVSGYTSHTILSPARGALPISEFYFLRGTNTPHSHSRRPSRFLSQTATIVDIRPQPPLSTSVLSHPPSSRFSQTISSSQFLFVLDLSLSTSKTISDSKGNIGFSLNPQTQGWFRGFFWKAARIGERLSPWVAAGCFTMGVSILFF</sequence>
<evidence type="ECO:0000313" key="1">
    <source>
        <dbReference type="EMBL" id="KAF7823472.1"/>
    </source>
</evidence>
<dbReference type="InterPro" id="IPR051523">
    <property type="entry name" value="KISH_domain"/>
</dbReference>